<name>A0A2N1PUU9_9BACT</name>
<dbReference type="GO" id="GO:0043856">
    <property type="term" value="F:anti-sigma factor antagonist activity"/>
    <property type="evidence" value="ECO:0007669"/>
    <property type="project" value="InterPro"/>
</dbReference>
<dbReference type="Pfam" id="PF01740">
    <property type="entry name" value="STAS"/>
    <property type="match status" value="1"/>
</dbReference>
<sequence length="283" mass="30718">MKQMEIHNLGNDISLGVEVHGGIAVVSFLTGLEPGALSGLGAFIKKNVLGTYGVLVLDLSSLSYISSMALGFLLETYKEAERQGARMSLVSGSRNLDDIFSVTNLDRVLTIHPSLEAALEPAAPSGTSEGAKPLLFDMKLEIGPVPYFVKVVRETILMSVRENYEITAADEMDIALCVGEAVNNSIKHGYRKHELTGKVYVWTLFFEDRVVIAIEDFGAGFDEAAVVNAAMKASSNLTSESGRGIFLMNTLMDEAVHRSQIMNSSVAILVKMARLRENSPIMQ</sequence>
<evidence type="ECO:0000256" key="2">
    <source>
        <dbReference type="RuleBase" id="RU003749"/>
    </source>
</evidence>
<dbReference type="CDD" id="cd16936">
    <property type="entry name" value="HATPase_RsbW-like"/>
    <property type="match status" value="1"/>
</dbReference>
<gene>
    <name evidence="5" type="ORF">CVV64_01480</name>
</gene>
<dbReference type="InterPro" id="IPR003594">
    <property type="entry name" value="HATPase_dom"/>
</dbReference>
<protein>
    <recommendedName>
        <fullName evidence="2">Anti-sigma factor antagonist</fullName>
    </recommendedName>
</protein>
<evidence type="ECO:0000313" key="5">
    <source>
        <dbReference type="EMBL" id="PKK92117.1"/>
    </source>
</evidence>
<dbReference type="EMBL" id="PGXC01000001">
    <property type="protein sequence ID" value="PKK92117.1"/>
    <property type="molecule type" value="Genomic_DNA"/>
</dbReference>
<dbReference type="Pfam" id="PF13581">
    <property type="entry name" value="HATPase_c_2"/>
    <property type="match status" value="1"/>
</dbReference>
<feature type="domain" description="STAS" evidence="4">
    <location>
        <begin position="13"/>
        <end position="122"/>
    </location>
</feature>
<evidence type="ECO:0000256" key="3">
    <source>
        <dbReference type="SAM" id="Phobius"/>
    </source>
</evidence>
<keyword evidence="3" id="KW-0472">Membrane</keyword>
<dbReference type="InterPro" id="IPR002645">
    <property type="entry name" value="STAS_dom"/>
</dbReference>
<organism evidence="5 6">
    <name type="scientific">Candidatus Wallbacteria bacterium HGW-Wallbacteria-1</name>
    <dbReference type="NCBI Taxonomy" id="2013854"/>
    <lineage>
        <taxon>Bacteria</taxon>
        <taxon>Candidatus Walliibacteriota</taxon>
    </lineage>
</organism>
<dbReference type="NCBIfam" id="TIGR00377">
    <property type="entry name" value="ant_ant_sig"/>
    <property type="match status" value="1"/>
</dbReference>
<dbReference type="PANTHER" id="PTHR33495">
    <property type="entry name" value="ANTI-SIGMA FACTOR ANTAGONIST TM_1081-RELATED-RELATED"/>
    <property type="match status" value="1"/>
</dbReference>
<dbReference type="Gene3D" id="3.30.565.10">
    <property type="entry name" value="Histidine kinase-like ATPase, C-terminal domain"/>
    <property type="match status" value="1"/>
</dbReference>
<dbReference type="SUPFAM" id="SSF52091">
    <property type="entry name" value="SpoIIaa-like"/>
    <property type="match status" value="1"/>
</dbReference>
<dbReference type="CDD" id="cd07043">
    <property type="entry name" value="STAS_anti-anti-sigma_factors"/>
    <property type="match status" value="1"/>
</dbReference>
<comment type="similarity">
    <text evidence="1 2">Belongs to the anti-sigma-factor antagonist family.</text>
</comment>
<evidence type="ECO:0000256" key="1">
    <source>
        <dbReference type="ARBA" id="ARBA00009013"/>
    </source>
</evidence>
<dbReference type="InterPro" id="IPR003658">
    <property type="entry name" value="Anti-sigma_ant"/>
</dbReference>
<feature type="transmembrane region" description="Helical" evidence="3">
    <location>
        <begin position="52"/>
        <end position="74"/>
    </location>
</feature>
<dbReference type="Gene3D" id="3.30.750.24">
    <property type="entry name" value="STAS domain"/>
    <property type="match status" value="1"/>
</dbReference>
<dbReference type="InterPro" id="IPR036513">
    <property type="entry name" value="STAS_dom_sf"/>
</dbReference>
<reference evidence="5 6" key="1">
    <citation type="journal article" date="2017" name="ISME J.">
        <title>Potential for microbial H2 and metal transformations associated with novel bacteria and archaea in deep terrestrial subsurface sediments.</title>
        <authorList>
            <person name="Hernsdorf A.W."/>
            <person name="Amano Y."/>
            <person name="Miyakawa K."/>
            <person name="Ise K."/>
            <person name="Suzuki Y."/>
            <person name="Anantharaman K."/>
            <person name="Probst A."/>
            <person name="Burstein D."/>
            <person name="Thomas B.C."/>
            <person name="Banfield J.F."/>
        </authorList>
    </citation>
    <scope>NUCLEOTIDE SEQUENCE [LARGE SCALE GENOMIC DNA]</scope>
    <source>
        <strain evidence="5">HGW-Wallbacteria-1</strain>
    </source>
</reference>
<dbReference type="AlphaFoldDB" id="A0A2N1PUU9"/>
<feature type="transmembrane region" description="Helical" evidence="3">
    <location>
        <begin position="12"/>
        <end position="32"/>
    </location>
</feature>
<proteinExistence type="inferred from homology"/>
<accession>A0A2N1PUU9</accession>
<keyword evidence="3" id="KW-1133">Transmembrane helix</keyword>
<dbReference type="SUPFAM" id="SSF55874">
    <property type="entry name" value="ATPase domain of HSP90 chaperone/DNA topoisomerase II/histidine kinase"/>
    <property type="match status" value="1"/>
</dbReference>
<dbReference type="PROSITE" id="PS50801">
    <property type="entry name" value="STAS"/>
    <property type="match status" value="1"/>
</dbReference>
<evidence type="ECO:0000313" key="6">
    <source>
        <dbReference type="Proteomes" id="UP000233256"/>
    </source>
</evidence>
<comment type="caution">
    <text evidence="5">The sequence shown here is derived from an EMBL/GenBank/DDBJ whole genome shotgun (WGS) entry which is preliminary data.</text>
</comment>
<dbReference type="Proteomes" id="UP000233256">
    <property type="component" value="Unassembled WGS sequence"/>
</dbReference>
<keyword evidence="3" id="KW-0812">Transmembrane</keyword>
<dbReference type="InterPro" id="IPR036890">
    <property type="entry name" value="HATPase_C_sf"/>
</dbReference>
<evidence type="ECO:0000259" key="4">
    <source>
        <dbReference type="PROSITE" id="PS50801"/>
    </source>
</evidence>